<dbReference type="Proteomes" id="UP001066276">
    <property type="component" value="Chromosome 5"/>
</dbReference>
<keyword evidence="3" id="KW-1185">Reference proteome</keyword>
<feature type="region of interest" description="Disordered" evidence="1">
    <location>
        <begin position="122"/>
        <end position="228"/>
    </location>
</feature>
<feature type="region of interest" description="Disordered" evidence="1">
    <location>
        <begin position="1"/>
        <end position="103"/>
    </location>
</feature>
<dbReference type="EMBL" id="JANPWB010000009">
    <property type="protein sequence ID" value="KAJ1149159.1"/>
    <property type="molecule type" value="Genomic_DNA"/>
</dbReference>
<feature type="compositionally biased region" description="Polar residues" evidence="1">
    <location>
        <begin position="185"/>
        <end position="198"/>
    </location>
</feature>
<evidence type="ECO:0000256" key="1">
    <source>
        <dbReference type="SAM" id="MobiDB-lite"/>
    </source>
</evidence>
<reference evidence="2" key="1">
    <citation type="journal article" date="2022" name="bioRxiv">
        <title>Sequencing and chromosome-scale assembly of the giantPleurodeles waltlgenome.</title>
        <authorList>
            <person name="Brown T."/>
            <person name="Elewa A."/>
            <person name="Iarovenko S."/>
            <person name="Subramanian E."/>
            <person name="Araus A.J."/>
            <person name="Petzold A."/>
            <person name="Susuki M."/>
            <person name="Suzuki K.-i.T."/>
            <person name="Hayashi T."/>
            <person name="Toyoda A."/>
            <person name="Oliveira C."/>
            <person name="Osipova E."/>
            <person name="Leigh N.D."/>
            <person name="Simon A."/>
            <person name="Yun M.H."/>
        </authorList>
    </citation>
    <scope>NUCLEOTIDE SEQUENCE</scope>
    <source>
        <strain evidence="2">20211129_DDA</strain>
        <tissue evidence="2">Liver</tissue>
    </source>
</reference>
<protein>
    <submittedName>
        <fullName evidence="2">Uncharacterized protein</fullName>
    </submittedName>
</protein>
<feature type="compositionally biased region" description="Basic and acidic residues" evidence="1">
    <location>
        <begin position="158"/>
        <end position="178"/>
    </location>
</feature>
<evidence type="ECO:0000313" key="3">
    <source>
        <dbReference type="Proteomes" id="UP001066276"/>
    </source>
</evidence>
<accession>A0AAV7R8M4</accession>
<dbReference type="AlphaFoldDB" id="A0AAV7R8M4"/>
<feature type="compositionally biased region" description="Polar residues" evidence="1">
    <location>
        <begin position="69"/>
        <end position="78"/>
    </location>
</feature>
<organism evidence="2 3">
    <name type="scientific">Pleurodeles waltl</name>
    <name type="common">Iberian ribbed newt</name>
    <dbReference type="NCBI Taxonomy" id="8319"/>
    <lineage>
        <taxon>Eukaryota</taxon>
        <taxon>Metazoa</taxon>
        <taxon>Chordata</taxon>
        <taxon>Craniata</taxon>
        <taxon>Vertebrata</taxon>
        <taxon>Euteleostomi</taxon>
        <taxon>Amphibia</taxon>
        <taxon>Batrachia</taxon>
        <taxon>Caudata</taxon>
        <taxon>Salamandroidea</taxon>
        <taxon>Salamandridae</taxon>
        <taxon>Pleurodelinae</taxon>
        <taxon>Pleurodeles</taxon>
    </lineage>
</organism>
<name>A0AAV7R8M4_PLEWA</name>
<evidence type="ECO:0000313" key="2">
    <source>
        <dbReference type="EMBL" id="KAJ1149159.1"/>
    </source>
</evidence>
<comment type="caution">
    <text evidence="2">The sequence shown here is derived from an EMBL/GenBank/DDBJ whole genome shotgun (WGS) entry which is preliminary data.</text>
</comment>
<proteinExistence type="predicted"/>
<sequence>MEQGGRASTTGCVRKPPHLVQREVQTQSKGTGREAGRSFSRTAHRAGTGRGPRGTAQQDKGVGGKTGPGPQTRTQAHWTRTYRRSGRQGRALQQTSSPVRAKRLPLTRTRCARRLQLERYPLRIAQRTKPANGATARWQPSSPPHVRHNGAGQWRDPPSLRESEESSDQDSKDEKEQNEAPAASISANHGTARDTWTAQEDEQPAQHDVLTQGSEGWPVEAQQILAPR</sequence>
<feature type="compositionally biased region" description="Polar residues" evidence="1">
    <location>
        <begin position="1"/>
        <end position="11"/>
    </location>
</feature>
<gene>
    <name evidence="2" type="ORF">NDU88_001976</name>
</gene>